<proteinExistence type="predicted"/>
<name>A0A231VL05_THETR</name>
<dbReference type="EMBL" id="NKHD01000009">
    <property type="protein sequence ID" value="OXT08850.1"/>
    <property type="molecule type" value="Genomic_DNA"/>
</dbReference>
<dbReference type="Gene3D" id="3.30.310.160">
    <property type="entry name" value="YycH protein, domain 2"/>
    <property type="match status" value="1"/>
</dbReference>
<dbReference type="Proteomes" id="UP000215301">
    <property type="component" value="Unassembled WGS sequence"/>
</dbReference>
<comment type="caution">
    <text evidence="1">The sequence shown here is derived from an EMBL/GenBank/DDBJ whole genome shotgun (WGS) entry which is preliminary data.</text>
</comment>
<evidence type="ECO:0000313" key="1">
    <source>
        <dbReference type="EMBL" id="OXT08850.1"/>
    </source>
</evidence>
<dbReference type="AlphaFoldDB" id="A0A231VL05"/>
<accession>A0A231VL05</accession>
<protein>
    <submittedName>
        <fullName evidence="1">Uncharacterized protein</fullName>
    </submittedName>
</protein>
<evidence type="ECO:0000313" key="2">
    <source>
        <dbReference type="Proteomes" id="UP000215301"/>
    </source>
</evidence>
<organism evidence="1 2">
    <name type="scientific">Thermoanaerobacterium thermosaccharolyticum</name>
    <name type="common">Clostridium thermosaccharolyticum</name>
    <dbReference type="NCBI Taxonomy" id="1517"/>
    <lineage>
        <taxon>Bacteria</taxon>
        <taxon>Bacillati</taxon>
        <taxon>Bacillota</taxon>
        <taxon>Clostridia</taxon>
        <taxon>Thermoanaerobacterales</taxon>
        <taxon>Thermoanaerobacteraceae</taxon>
        <taxon>Thermoanaerobacterium</taxon>
    </lineage>
</organism>
<dbReference type="RefSeq" id="WP_094044124.1">
    <property type="nucleotide sequence ID" value="NZ_NKHD01000009.1"/>
</dbReference>
<sequence length="417" mass="47296">MKEHIKTIVLVLLVSTSLYLSYTLWTSFPQKSFFMTKPTPSSVDIFSIVRPSSIEINANDTFRDITSSNDITSIWANTIKTLKDNLDKGIALSQVDKSSINFRGNLIYIDMGKGITKDIFADALNLESLSELNKINSDAYIKEIIIKVGSKPQIIFTDYNNYFVMSLKNSRYFDELIGKQFQNSIDYVMTTADDVYSENVFTLKNFTLGKYVNKGFANDSIYRTITKNVFVNISVVREIKENNGSYIYTDGIRGLRLYRNGLIEYFDTTTTSTKLTMSKIESLDKALEFIKDLGINVEDVYITGVSGSGTEYNFSFNYIYDYPICVIRNGEKSEPIDISVSNGIIKTAKVNFMDIYYAGDYKNNLYNIQKAIVDNKIKGVESLKLVYVFDGTELIPAWDVKCIGNEYLINALDGKII</sequence>
<gene>
    <name evidence="1" type="ORF">CE561_03620</name>
</gene>
<dbReference type="InterPro" id="IPR042274">
    <property type="entry name" value="YycH/YycI_2"/>
</dbReference>
<reference evidence="1 2" key="1">
    <citation type="submission" date="2017-06" db="EMBL/GenBank/DDBJ databases">
        <title>Isolation and characterization of a thermophilic and butanogenic Thermoanaerobacterium thermosaccharolyticum M5 capable of efficient degradation of hemicellulose.</title>
        <authorList>
            <person name="Xin F."/>
            <person name="Jiang Y."/>
        </authorList>
    </citation>
    <scope>NUCLEOTIDE SEQUENCE [LARGE SCALE GENOMIC DNA]</scope>
    <source>
        <strain evidence="1 2">M5</strain>
    </source>
</reference>